<dbReference type="NCBIfam" id="NF002677">
    <property type="entry name" value="PRK02406.1"/>
    <property type="match status" value="1"/>
</dbReference>
<dbReference type="InterPro" id="IPR050116">
    <property type="entry name" value="DNA_polymerase-Y"/>
</dbReference>
<keyword evidence="6 16" id="KW-0808">Transferase</keyword>
<comment type="cofactor">
    <cofactor evidence="16">
        <name>Mg(2+)</name>
        <dbReference type="ChEBI" id="CHEBI:18420"/>
    </cofactor>
    <text evidence="16">Binds 2 magnesium ions per subunit.</text>
</comment>
<dbReference type="Gene3D" id="3.30.70.270">
    <property type="match status" value="1"/>
</dbReference>
<dbReference type="GO" id="GO:0009432">
    <property type="term" value="P:SOS response"/>
    <property type="evidence" value="ECO:0007669"/>
    <property type="project" value="TreeGrafter"/>
</dbReference>
<name>A0A7Y2EBK2_UNCEI</name>
<dbReference type="Gene3D" id="1.10.150.20">
    <property type="entry name" value="5' to 3' exonuclease, C-terminal subdomain"/>
    <property type="match status" value="1"/>
</dbReference>
<dbReference type="GO" id="GO:0006281">
    <property type="term" value="P:DNA repair"/>
    <property type="evidence" value="ECO:0007669"/>
    <property type="project" value="UniProtKB-UniRule"/>
</dbReference>
<dbReference type="PROSITE" id="PS50173">
    <property type="entry name" value="UMUC"/>
    <property type="match status" value="1"/>
</dbReference>
<keyword evidence="8 16" id="KW-0235">DNA replication</keyword>
<feature type="binding site" evidence="16">
    <location>
        <position position="110"/>
    </location>
    <ligand>
        <name>Mg(2+)</name>
        <dbReference type="ChEBI" id="CHEBI:18420"/>
    </ligand>
</feature>
<evidence type="ECO:0000256" key="12">
    <source>
        <dbReference type="ARBA" id="ARBA00022932"/>
    </source>
</evidence>
<comment type="subcellular location">
    <subcellularLocation>
        <location evidence="1 16">Cytoplasm</location>
    </subcellularLocation>
</comment>
<evidence type="ECO:0000313" key="19">
    <source>
        <dbReference type="EMBL" id="NNF08067.1"/>
    </source>
</evidence>
<dbReference type="InterPro" id="IPR022880">
    <property type="entry name" value="DNApol_IV"/>
</dbReference>
<dbReference type="InterPro" id="IPR036775">
    <property type="entry name" value="DNA_pol_Y-fam_lit_finger_sf"/>
</dbReference>
<feature type="compositionally biased region" description="Basic and acidic residues" evidence="17">
    <location>
        <begin position="376"/>
        <end position="394"/>
    </location>
</feature>
<feature type="site" description="Substrate discrimination" evidence="16">
    <location>
        <position position="20"/>
    </location>
</feature>
<evidence type="ECO:0000256" key="10">
    <source>
        <dbReference type="ARBA" id="ARBA00022763"/>
    </source>
</evidence>
<comment type="catalytic activity">
    <reaction evidence="15 16">
        <text>DNA(n) + a 2'-deoxyribonucleoside 5'-triphosphate = DNA(n+1) + diphosphate</text>
        <dbReference type="Rhea" id="RHEA:22508"/>
        <dbReference type="Rhea" id="RHEA-COMP:17339"/>
        <dbReference type="Rhea" id="RHEA-COMP:17340"/>
        <dbReference type="ChEBI" id="CHEBI:33019"/>
        <dbReference type="ChEBI" id="CHEBI:61560"/>
        <dbReference type="ChEBI" id="CHEBI:173112"/>
        <dbReference type="EC" id="2.7.7.7"/>
    </reaction>
</comment>
<comment type="similarity">
    <text evidence="2 16">Belongs to the DNA polymerase type-Y family.</text>
</comment>
<dbReference type="GO" id="GO:0005829">
    <property type="term" value="C:cytosol"/>
    <property type="evidence" value="ECO:0007669"/>
    <property type="project" value="TreeGrafter"/>
</dbReference>
<evidence type="ECO:0000256" key="13">
    <source>
        <dbReference type="ARBA" id="ARBA00023125"/>
    </source>
</evidence>
<evidence type="ECO:0000256" key="4">
    <source>
        <dbReference type="ARBA" id="ARBA00022457"/>
    </source>
</evidence>
<dbReference type="Pfam" id="PF11798">
    <property type="entry name" value="IMS_HHH"/>
    <property type="match status" value="1"/>
</dbReference>
<organism evidence="19 20">
    <name type="scientific">Eiseniibacteriota bacterium</name>
    <dbReference type="NCBI Taxonomy" id="2212470"/>
    <lineage>
        <taxon>Bacteria</taxon>
        <taxon>Candidatus Eiseniibacteriota</taxon>
    </lineage>
</organism>
<dbReference type="Gene3D" id="3.40.1170.60">
    <property type="match status" value="1"/>
</dbReference>
<dbReference type="PANTHER" id="PTHR11076:SF33">
    <property type="entry name" value="DNA POLYMERASE KAPPA"/>
    <property type="match status" value="1"/>
</dbReference>
<dbReference type="EC" id="2.7.7.7" evidence="16"/>
<keyword evidence="14 16" id="KW-0234">DNA repair</keyword>
<dbReference type="GO" id="GO:0003887">
    <property type="term" value="F:DNA-directed DNA polymerase activity"/>
    <property type="evidence" value="ECO:0007669"/>
    <property type="project" value="UniProtKB-UniRule"/>
</dbReference>
<evidence type="ECO:0000256" key="8">
    <source>
        <dbReference type="ARBA" id="ARBA00022705"/>
    </source>
</evidence>
<dbReference type="InterPro" id="IPR043128">
    <property type="entry name" value="Rev_trsase/Diguanyl_cyclase"/>
</dbReference>
<dbReference type="GO" id="GO:0042276">
    <property type="term" value="P:error-prone translesion synthesis"/>
    <property type="evidence" value="ECO:0007669"/>
    <property type="project" value="TreeGrafter"/>
</dbReference>
<evidence type="ECO:0000256" key="17">
    <source>
        <dbReference type="SAM" id="MobiDB-lite"/>
    </source>
</evidence>
<evidence type="ECO:0000256" key="2">
    <source>
        <dbReference type="ARBA" id="ARBA00010945"/>
    </source>
</evidence>
<feature type="region of interest" description="Disordered" evidence="17">
    <location>
        <begin position="361"/>
        <end position="413"/>
    </location>
</feature>
<proteinExistence type="inferred from homology"/>
<dbReference type="GO" id="GO:0000287">
    <property type="term" value="F:magnesium ion binding"/>
    <property type="evidence" value="ECO:0007669"/>
    <property type="project" value="UniProtKB-UniRule"/>
</dbReference>
<gene>
    <name evidence="16 19" type="primary">dinB</name>
    <name evidence="19" type="ORF">HKN21_14990</name>
</gene>
<keyword evidence="9 16" id="KW-0479">Metal-binding</keyword>
<dbReference type="InterPro" id="IPR043502">
    <property type="entry name" value="DNA/RNA_pol_sf"/>
</dbReference>
<evidence type="ECO:0000256" key="9">
    <source>
        <dbReference type="ARBA" id="ARBA00022723"/>
    </source>
</evidence>
<dbReference type="GO" id="GO:0003684">
    <property type="term" value="F:damaged DNA binding"/>
    <property type="evidence" value="ECO:0007669"/>
    <property type="project" value="InterPro"/>
</dbReference>
<evidence type="ECO:0000256" key="3">
    <source>
        <dbReference type="ARBA" id="ARBA00011245"/>
    </source>
</evidence>
<evidence type="ECO:0000313" key="20">
    <source>
        <dbReference type="Proteomes" id="UP000547674"/>
    </source>
</evidence>
<comment type="function">
    <text evidence="16">Poorly processive, error-prone DNA polymerase involved in untargeted mutagenesis. Copies undamaged DNA at stalled replication forks, which arise in vivo from mismatched or misaligned primer ends. These misaligned primers can be extended by PolIV. Exhibits no 3'-5' exonuclease (proofreading) activity. May be involved in translesional synthesis, in conjunction with the beta clamp from PolIII.</text>
</comment>
<sequence length="413" mass="45206">MANTPNPGRLIAHVDMDAFYASIEVIDDPTLEGKPVVVGGPPEKRGVVAAASYAAREFGIHSAMPMGQAVRKCPHLIRISPRMARYRDESIRLMGILGTFSPTVEPLALDEAFLDLSGMERSIGSARELGQQIRAKIKAETGLTASVGMAPNKFVAKLASDFDKPDGLTLVEPSEAVSFVQNLPIKKIWGVGAKTAAKLDRIGIRDVAALSKSEPSVLKRHFGVLGLRLHELAWARDDRPVVAHSETKSVSHEITFAKNQKSTALLKGVLTGLCEQTARRLRHGNLVGKTVTLKIRFSDFATVTRQDTVGHPTEDAGEIYEIASRLLELEREVDERSVRLLGVGVTSLLRKSQLNLELFGPEQLQQDTPSLDADQGDSKRDRLNQTLDRLEDRFGPQTTQRARTHLATGESED</sequence>
<evidence type="ECO:0000256" key="11">
    <source>
        <dbReference type="ARBA" id="ARBA00022842"/>
    </source>
</evidence>
<keyword evidence="5 16" id="KW-0963">Cytoplasm</keyword>
<dbReference type="FunFam" id="3.30.1490.100:FF:000004">
    <property type="entry name" value="DNA polymerase IV"/>
    <property type="match status" value="1"/>
</dbReference>
<dbReference type="Gene3D" id="3.30.1490.100">
    <property type="entry name" value="DNA polymerase, Y-family, little finger domain"/>
    <property type="match status" value="1"/>
</dbReference>
<dbReference type="CDD" id="cd03586">
    <property type="entry name" value="PolY_Pol_IV_kappa"/>
    <property type="match status" value="1"/>
</dbReference>
<dbReference type="GO" id="GO:0006261">
    <property type="term" value="P:DNA-templated DNA replication"/>
    <property type="evidence" value="ECO:0007669"/>
    <property type="project" value="UniProtKB-UniRule"/>
</dbReference>
<keyword evidence="13 16" id="KW-0238">DNA-binding</keyword>
<dbReference type="PANTHER" id="PTHR11076">
    <property type="entry name" value="DNA REPAIR POLYMERASE UMUC / TRANSFERASE FAMILY MEMBER"/>
    <property type="match status" value="1"/>
</dbReference>
<dbReference type="InterPro" id="IPR017961">
    <property type="entry name" value="DNA_pol_Y-fam_little_finger"/>
</dbReference>
<protein>
    <recommendedName>
        <fullName evidence="16">DNA polymerase IV</fullName>
        <shortName evidence="16">Pol IV</shortName>
        <ecNumber evidence="16">2.7.7.7</ecNumber>
    </recommendedName>
</protein>
<comment type="subunit">
    <text evidence="3 16">Monomer.</text>
</comment>
<evidence type="ECO:0000256" key="7">
    <source>
        <dbReference type="ARBA" id="ARBA00022695"/>
    </source>
</evidence>
<keyword evidence="7 16" id="KW-0548">Nucleotidyltransferase</keyword>
<accession>A0A7Y2EBK2</accession>
<dbReference type="SUPFAM" id="SSF56672">
    <property type="entry name" value="DNA/RNA polymerases"/>
    <property type="match status" value="1"/>
</dbReference>
<dbReference type="Proteomes" id="UP000547674">
    <property type="component" value="Unassembled WGS sequence"/>
</dbReference>
<keyword evidence="4 16" id="KW-0515">Mutator protein</keyword>
<dbReference type="EMBL" id="JABDJR010000606">
    <property type="protein sequence ID" value="NNF08067.1"/>
    <property type="molecule type" value="Genomic_DNA"/>
</dbReference>
<dbReference type="Pfam" id="PF00817">
    <property type="entry name" value="IMS"/>
    <property type="match status" value="1"/>
</dbReference>
<comment type="caution">
    <text evidence="19">The sequence shown here is derived from an EMBL/GenBank/DDBJ whole genome shotgun (WGS) entry which is preliminary data.</text>
</comment>
<feature type="active site" evidence="16">
    <location>
        <position position="111"/>
    </location>
</feature>
<feature type="binding site" evidence="16">
    <location>
        <position position="15"/>
    </location>
    <ligand>
        <name>Mg(2+)</name>
        <dbReference type="ChEBI" id="CHEBI:18420"/>
    </ligand>
</feature>
<dbReference type="HAMAP" id="MF_01113">
    <property type="entry name" value="DNApol_IV"/>
    <property type="match status" value="1"/>
</dbReference>
<dbReference type="SUPFAM" id="SSF100879">
    <property type="entry name" value="Lesion bypass DNA polymerase (Y-family), little finger domain"/>
    <property type="match status" value="1"/>
</dbReference>
<keyword evidence="10 16" id="KW-0227">DNA damage</keyword>
<dbReference type="FunFam" id="3.40.1170.60:FF:000001">
    <property type="entry name" value="DNA polymerase IV"/>
    <property type="match status" value="1"/>
</dbReference>
<evidence type="ECO:0000256" key="15">
    <source>
        <dbReference type="ARBA" id="ARBA00049244"/>
    </source>
</evidence>
<dbReference type="Pfam" id="PF11799">
    <property type="entry name" value="IMS_C"/>
    <property type="match status" value="1"/>
</dbReference>
<evidence type="ECO:0000256" key="5">
    <source>
        <dbReference type="ARBA" id="ARBA00022490"/>
    </source>
</evidence>
<evidence type="ECO:0000256" key="6">
    <source>
        <dbReference type="ARBA" id="ARBA00022679"/>
    </source>
</evidence>
<evidence type="ECO:0000256" key="16">
    <source>
        <dbReference type="HAMAP-Rule" id="MF_01113"/>
    </source>
</evidence>
<evidence type="ECO:0000259" key="18">
    <source>
        <dbReference type="PROSITE" id="PS50173"/>
    </source>
</evidence>
<reference evidence="19 20" key="1">
    <citation type="submission" date="2020-03" db="EMBL/GenBank/DDBJ databases">
        <title>Metabolic flexibility allows generalist bacteria to become dominant in a frequently disturbed ecosystem.</title>
        <authorList>
            <person name="Chen Y.-J."/>
            <person name="Leung P.M."/>
            <person name="Bay S.K."/>
            <person name="Hugenholtz P."/>
            <person name="Kessler A.J."/>
            <person name="Shelley G."/>
            <person name="Waite D.W."/>
            <person name="Cook P.L."/>
            <person name="Greening C."/>
        </authorList>
    </citation>
    <scope>NUCLEOTIDE SEQUENCE [LARGE SCALE GENOMIC DNA]</scope>
    <source>
        <strain evidence="19">SS_bin_28</strain>
    </source>
</reference>
<feature type="domain" description="UmuC" evidence="18">
    <location>
        <begin position="11"/>
        <end position="192"/>
    </location>
</feature>
<keyword evidence="12 16" id="KW-0239">DNA-directed DNA polymerase</keyword>
<evidence type="ECO:0000256" key="14">
    <source>
        <dbReference type="ARBA" id="ARBA00023204"/>
    </source>
</evidence>
<evidence type="ECO:0000256" key="1">
    <source>
        <dbReference type="ARBA" id="ARBA00004496"/>
    </source>
</evidence>
<keyword evidence="11 16" id="KW-0460">Magnesium</keyword>
<dbReference type="InterPro" id="IPR001126">
    <property type="entry name" value="UmuC"/>
</dbReference>
<dbReference type="InterPro" id="IPR024728">
    <property type="entry name" value="PolY_HhH_motif"/>
</dbReference>
<dbReference type="AlphaFoldDB" id="A0A7Y2EBK2"/>